<evidence type="ECO:0000256" key="1">
    <source>
        <dbReference type="ARBA" id="ARBA00022679"/>
    </source>
</evidence>
<dbReference type="STRING" id="631454.N177_3029"/>
<reference evidence="2 3" key="1">
    <citation type="journal article" date="2014" name="Genome Announc.">
        <title>Draft Genome Sequence of Lutibaculum baratangense Strain AMV1T, Isolated from a Mud Volcano in Andamans, India.</title>
        <authorList>
            <person name="Singh A."/>
            <person name="Sreenivas A."/>
            <person name="Sathyanarayana Reddy G."/>
            <person name="Pinnaka A.K."/>
            <person name="Shivaji S."/>
        </authorList>
    </citation>
    <scope>NUCLEOTIDE SEQUENCE [LARGE SCALE GENOMIC DNA]</scope>
    <source>
        <strain evidence="2 3">AMV1</strain>
    </source>
</reference>
<dbReference type="InterPro" id="IPR044855">
    <property type="entry name" value="CoA-Trfase_III_dom3_sf"/>
</dbReference>
<dbReference type="GO" id="GO:0008410">
    <property type="term" value="F:CoA-transferase activity"/>
    <property type="evidence" value="ECO:0007669"/>
    <property type="project" value="TreeGrafter"/>
</dbReference>
<protein>
    <submittedName>
        <fullName evidence="2">CAIB/BAIF family protein</fullName>
    </submittedName>
</protein>
<dbReference type="SUPFAM" id="SSF89796">
    <property type="entry name" value="CoA-transferase family III (CaiB/BaiF)"/>
    <property type="match status" value="1"/>
</dbReference>
<proteinExistence type="predicted"/>
<dbReference type="InterPro" id="IPR050483">
    <property type="entry name" value="CoA-transferase_III_domain"/>
</dbReference>
<accession>V4REI4</accession>
<dbReference type="InterPro" id="IPR023606">
    <property type="entry name" value="CoA-Trfase_III_dom_1_sf"/>
</dbReference>
<keyword evidence="1" id="KW-0808">Transferase</keyword>
<dbReference type="EMBL" id="AWXZ01000038">
    <property type="protein sequence ID" value="ESR23799.1"/>
    <property type="molecule type" value="Genomic_DNA"/>
</dbReference>
<sequence length="416" mass="44728">MNDATPSRLPAQDLPDLQIGRGFDLLAGVRVIDLSSSIAGPTASMLLSDFGAEVIKIERPGTGDDARAWGPPFLHGQSLWFMSVNRNKKSVTLDPSSPEGLEALHGLMGKADVVLVNQLPRVTGKLRIDADTIRTIRPDIVYVSITGFGMDGERADWGCYDLIAEGYSGVMDVTGSPEGGPQKVGAPAADMLAGQDAAMATMAALFSRQATGRGRIVDVALVDSMTRFMSCRIVPYLGSGEVPIRSGGTDSVIAIYQAFDTADLPITLGLGNDGIWRRFWAAVGDPEFGARPDYADNARRRGRRPEIVERIQHHLSGAPREHWLEVLREARVPVGPINRVDEVAQDEELRRRGVLYNLADGDRSIPQVGTGIRFDGAANVPRAAPPGLGQHTDEILADLLGYDADKLEALRSAGTI</sequence>
<dbReference type="Pfam" id="PF02515">
    <property type="entry name" value="CoA_transf_3"/>
    <property type="match status" value="1"/>
</dbReference>
<dbReference type="RefSeq" id="WP_023433152.1">
    <property type="nucleotide sequence ID" value="NZ_AWXZ01000038.1"/>
</dbReference>
<name>V4REI4_9HYPH</name>
<dbReference type="eggNOG" id="COG1804">
    <property type="taxonomic scope" value="Bacteria"/>
</dbReference>
<organism evidence="2 3">
    <name type="scientific">Lutibaculum baratangense AMV1</name>
    <dbReference type="NCBI Taxonomy" id="631454"/>
    <lineage>
        <taxon>Bacteria</taxon>
        <taxon>Pseudomonadati</taxon>
        <taxon>Pseudomonadota</taxon>
        <taxon>Alphaproteobacteria</taxon>
        <taxon>Hyphomicrobiales</taxon>
        <taxon>Tepidamorphaceae</taxon>
        <taxon>Lutibaculum</taxon>
    </lineage>
</organism>
<dbReference type="PATRIC" id="fig|631454.5.peg.2993"/>
<comment type="caution">
    <text evidence="2">The sequence shown here is derived from an EMBL/GenBank/DDBJ whole genome shotgun (WGS) entry which is preliminary data.</text>
</comment>
<dbReference type="PANTHER" id="PTHR48207">
    <property type="entry name" value="SUCCINATE--HYDROXYMETHYLGLUTARATE COA-TRANSFERASE"/>
    <property type="match status" value="1"/>
</dbReference>
<dbReference type="Gene3D" id="3.30.1540.10">
    <property type="entry name" value="formyl-coa transferase, domain 3"/>
    <property type="match status" value="1"/>
</dbReference>
<dbReference type="AlphaFoldDB" id="V4REI4"/>
<dbReference type="Proteomes" id="UP000017819">
    <property type="component" value="Unassembled WGS sequence"/>
</dbReference>
<dbReference type="Gene3D" id="3.40.50.10540">
    <property type="entry name" value="Crotonobetainyl-coa:carnitine coa-transferase, domain 1"/>
    <property type="match status" value="1"/>
</dbReference>
<evidence type="ECO:0000313" key="3">
    <source>
        <dbReference type="Proteomes" id="UP000017819"/>
    </source>
</evidence>
<gene>
    <name evidence="2" type="ORF">N177_3029</name>
</gene>
<evidence type="ECO:0000313" key="2">
    <source>
        <dbReference type="EMBL" id="ESR23799.1"/>
    </source>
</evidence>
<dbReference type="OrthoDB" id="9806585at2"/>
<dbReference type="InterPro" id="IPR003673">
    <property type="entry name" value="CoA-Trfase_fam_III"/>
</dbReference>
<dbReference type="PANTHER" id="PTHR48207:SF3">
    <property type="entry name" value="SUCCINATE--HYDROXYMETHYLGLUTARATE COA-TRANSFERASE"/>
    <property type="match status" value="1"/>
</dbReference>
<keyword evidence="3" id="KW-1185">Reference proteome</keyword>